<keyword evidence="3 5" id="KW-1133">Transmembrane helix</keyword>
<accession>A0A9P4JE61</accession>
<reference evidence="6" key="1">
    <citation type="journal article" date="2020" name="Stud. Mycol.">
        <title>101 Dothideomycetes genomes: a test case for predicting lifestyles and emergence of pathogens.</title>
        <authorList>
            <person name="Haridas S."/>
            <person name="Albert R."/>
            <person name="Binder M."/>
            <person name="Bloem J."/>
            <person name="Labutti K."/>
            <person name="Salamov A."/>
            <person name="Andreopoulos B."/>
            <person name="Baker S."/>
            <person name="Barry K."/>
            <person name="Bills G."/>
            <person name="Bluhm B."/>
            <person name="Cannon C."/>
            <person name="Castanera R."/>
            <person name="Culley D."/>
            <person name="Daum C."/>
            <person name="Ezra D."/>
            <person name="Gonzalez J."/>
            <person name="Henrissat B."/>
            <person name="Kuo A."/>
            <person name="Liang C."/>
            <person name="Lipzen A."/>
            <person name="Lutzoni F."/>
            <person name="Magnuson J."/>
            <person name="Mondo S."/>
            <person name="Nolan M."/>
            <person name="Ohm R."/>
            <person name="Pangilinan J."/>
            <person name="Park H.-J."/>
            <person name="Ramirez L."/>
            <person name="Alfaro M."/>
            <person name="Sun H."/>
            <person name="Tritt A."/>
            <person name="Yoshinaga Y."/>
            <person name="Zwiers L.-H."/>
            <person name="Turgeon B."/>
            <person name="Goodwin S."/>
            <person name="Spatafora J."/>
            <person name="Crous P."/>
            <person name="Grigoriev I."/>
        </authorList>
    </citation>
    <scope>NUCLEOTIDE SEQUENCE</scope>
    <source>
        <strain evidence="6">CBS 260.36</strain>
    </source>
</reference>
<feature type="transmembrane region" description="Helical" evidence="5">
    <location>
        <begin position="139"/>
        <end position="159"/>
    </location>
</feature>
<feature type="transmembrane region" description="Helical" evidence="5">
    <location>
        <begin position="113"/>
        <end position="133"/>
    </location>
</feature>
<dbReference type="AlphaFoldDB" id="A0A9P4JE61"/>
<dbReference type="GO" id="GO:0005794">
    <property type="term" value="C:Golgi apparatus"/>
    <property type="evidence" value="ECO:0007669"/>
    <property type="project" value="TreeGrafter"/>
</dbReference>
<comment type="caution">
    <text evidence="6">The sequence shown here is derived from an EMBL/GenBank/DDBJ whole genome shotgun (WGS) entry which is preliminary data.</text>
</comment>
<evidence type="ECO:0000256" key="5">
    <source>
        <dbReference type="RuleBase" id="RU363107"/>
    </source>
</evidence>
<sequence length="172" mass="18989">MATLLDHPVATECPPFSFDALGAQSLTTHFSSLKPFSDFFDIKRMSRPSSLLEAQGRLNYNLSYFSSNYAIVFIILSIYSLLTNILLFFDILLVIGGIWGIGKLKGRDLDLGFARVSVSQLYTVLICITLPLGFRANPFSAAIWLIGASSVCILGHAAFMEKPIESHFSEEV</sequence>
<name>A0A9P4JE61_9PEZI</name>
<dbReference type="PANTHER" id="PTHR19317">
    <property type="entry name" value="PRENYLATED RAB ACCEPTOR 1-RELATED"/>
    <property type="match status" value="1"/>
</dbReference>
<dbReference type="EMBL" id="ML996081">
    <property type="protein sequence ID" value="KAF2157204.1"/>
    <property type="molecule type" value="Genomic_DNA"/>
</dbReference>
<evidence type="ECO:0000313" key="6">
    <source>
        <dbReference type="EMBL" id="KAF2157204.1"/>
    </source>
</evidence>
<evidence type="ECO:0000313" key="7">
    <source>
        <dbReference type="Proteomes" id="UP000799439"/>
    </source>
</evidence>
<evidence type="ECO:0000256" key="4">
    <source>
        <dbReference type="ARBA" id="ARBA00023136"/>
    </source>
</evidence>
<evidence type="ECO:0000256" key="2">
    <source>
        <dbReference type="ARBA" id="ARBA00022692"/>
    </source>
</evidence>
<comment type="similarity">
    <text evidence="5">Belongs to the PRA1 family.</text>
</comment>
<dbReference type="PANTHER" id="PTHR19317:SF0">
    <property type="entry name" value="PRENYLATED RAB ACCEPTOR PROTEIN 1"/>
    <property type="match status" value="1"/>
</dbReference>
<dbReference type="Proteomes" id="UP000799439">
    <property type="component" value="Unassembled WGS sequence"/>
</dbReference>
<dbReference type="OrthoDB" id="63113at2759"/>
<proteinExistence type="inferred from homology"/>
<keyword evidence="7" id="KW-1185">Reference proteome</keyword>
<keyword evidence="4 5" id="KW-0472">Membrane</keyword>
<dbReference type="InterPro" id="IPR004895">
    <property type="entry name" value="Prenylated_rab_accept_PRA1"/>
</dbReference>
<protein>
    <recommendedName>
        <fullName evidence="5">PRA1 family protein</fullName>
    </recommendedName>
</protein>
<dbReference type="GO" id="GO:0016020">
    <property type="term" value="C:membrane"/>
    <property type="evidence" value="ECO:0007669"/>
    <property type="project" value="UniProtKB-SubCell"/>
</dbReference>
<organism evidence="6 7">
    <name type="scientific">Myriangium duriaei CBS 260.36</name>
    <dbReference type="NCBI Taxonomy" id="1168546"/>
    <lineage>
        <taxon>Eukaryota</taxon>
        <taxon>Fungi</taxon>
        <taxon>Dikarya</taxon>
        <taxon>Ascomycota</taxon>
        <taxon>Pezizomycotina</taxon>
        <taxon>Dothideomycetes</taxon>
        <taxon>Dothideomycetidae</taxon>
        <taxon>Myriangiales</taxon>
        <taxon>Myriangiaceae</taxon>
        <taxon>Myriangium</taxon>
    </lineage>
</organism>
<feature type="transmembrane region" description="Helical" evidence="5">
    <location>
        <begin position="69"/>
        <end position="101"/>
    </location>
</feature>
<evidence type="ECO:0000256" key="3">
    <source>
        <dbReference type="ARBA" id="ARBA00022989"/>
    </source>
</evidence>
<keyword evidence="2 5" id="KW-0812">Transmembrane</keyword>
<dbReference type="Pfam" id="PF03208">
    <property type="entry name" value="PRA1"/>
    <property type="match status" value="1"/>
</dbReference>
<comment type="subcellular location">
    <subcellularLocation>
        <location evidence="1 5">Membrane</location>
        <topology evidence="1 5">Multi-pass membrane protein</topology>
    </subcellularLocation>
</comment>
<evidence type="ECO:0000256" key="1">
    <source>
        <dbReference type="ARBA" id="ARBA00004141"/>
    </source>
</evidence>
<gene>
    <name evidence="6" type="ORF">K461DRAFT_264132</name>
</gene>